<evidence type="ECO:0000313" key="5">
    <source>
        <dbReference type="Proteomes" id="UP001055153"/>
    </source>
</evidence>
<accession>A0ABQ4SDH5</accession>
<dbReference type="SUPFAM" id="SSF46689">
    <property type="entry name" value="Homeodomain-like"/>
    <property type="match status" value="1"/>
</dbReference>
<proteinExistence type="predicted"/>
<gene>
    <name evidence="4" type="ORF">GMJLKIPL_3116</name>
</gene>
<dbReference type="InterPro" id="IPR009057">
    <property type="entry name" value="Homeodomain-like_sf"/>
</dbReference>
<feature type="domain" description="HTH tetR-type" evidence="3">
    <location>
        <begin position="13"/>
        <end position="73"/>
    </location>
</feature>
<dbReference type="InterPro" id="IPR036271">
    <property type="entry name" value="Tet_transcr_reg_TetR-rel_C_sf"/>
</dbReference>
<dbReference type="RefSeq" id="WP_238235989.1">
    <property type="nucleotide sequence ID" value="NZ_BPQQ01000034.1"/>
</dbReference>
<comment type="caution">
    <text evidence="4">The sequence shown here is derived from an EMBL/GenBank/DDBJ whole genome shotgun (WGS) entry which is preliminary data.</text>
</comment>
<reference evidence="4" key="1">
    <citation type="journal article" date="2021" name="Front. Microbiol.">
        <title>Comprehensive Comparative Genomics and Phenotyping of Methylobacterium Species.</title>
        <authorList>
            <person name="Alessa O."/>
            <person name="Ogura Y."/>
            <person name="Fujitani Y."/>
            <person name="Takami H."/>
            <person name="Hayashi T."/>
            <person name="Sahin N."/>
            <person name="Tani A."/>
        </authorList>
    </citation>
    <scope>NUCLEOTIDE SEQUENCE</scope>
    <source>
        <strain evidence="4">DSM 17168</strain>
    </source>
</reference>
<dbReference type="EMBL" id="BPQQ01000034">
    <property type="protein sequence ID" value="GJE01187.1"/>
    <property type="molecule type" value="Genomic_DNA"/>
</dbReference>
<reference evidence="4" key="2">
    <citation type="submission" date="2021-08" db="EMBL/GenBank/DDBJ databases">
        <authorList>
            <person name="Tani A."/>
            <person name="Ola A."/>
            <person name="Ogura Y."/>
            <person name="Katsura K."/>
            <person name="Hayashi T."/>
        </authorList>
    </citation>
    <scope>NUCLEOTIDE SEQUENCE</scope>
    <source>
        <strain evidence="4">DSM 17168</strain>
    </source>
</reference>
<dbReference type="Gene3D" id="1.10.357.10">
    <property type="entry name" value="Tetracycline Repressor, domain 2"/>
    <property type="match status" value="1"/>
</dbReference>
<sequence length="209" mass="22151">MPRASGTPNRATAEKRAELLARIRARLQDRSAGPASWRELAAAAGVSLSSLTHHFGRRDDVIRALMEDERRHGEQPLSTMAQPAGDFATSIREAVRHLAGGLLHAGLDRVIATGLAEGLGHPTVGPAFVTSLLEPTIQAAEARLEAHVARGEMRGGATRLAAIELIAPLLVAVLHQRPLGGADVRPLDLGAFGEAHAESFIRSWAAATR</sequence>
<dbReference type="PROSITE" id="PS50977">
    <property type="entry name" value="HTH_TETR_2"/>
    <property type="match status" value="1"/>
</dbReference>
<dbReference type="Gene3D" id="1.10.10.60">
    <property type="entry name" value="Homeodomain-like"/>
    <property type="match status" value="1"/>
</dbReference>
<dbReference type="Proteomes" id="UP001055153">
    <property type="component" value="Unassembled WGS sequence"/>
</dbReference>
<evidence type="ECO:0000256" key="2">
    <source>
        <dbReference type="PROSITE-ProRule" id="PRU00335"/>
    </source>
</evidence>
<evidence type="ECO:0000259" key="3">
    <source>
        <dbReference type="PROSITE" id="PS50977"/>
    </source>
</evidence>
<evidence type="ECO:0000256" key="1">
    <source>
        <dbReference type="ARBA" id="ARBA00023125"/>
    </source>
</evidence>
<protein>
    <recommendedName>
        <fullName evidence="3">HTH tetR-type domain-containing protein</fullName>
    </recommendedName>
</protein>
<keyword evidence="5" id="KW-1185">Reference proteome</keyword>
<evidence type="ECO:0000313" key="4">
    <source>
        <dbReference type="EMBL" id="GJE01187.1"/>
    </source>
</evidence>
<dbReference type="InterPro" id="IPR001647">
    <property type="entry name" value="HTH_TetR"/>
</dbReference>
<keyword evidence="1 2" id="KW-0238">DNA-binding</keyword>
<dbReference type="SUPFAM" id="SSF48498">
    <property type="entry name" value="Tetracyclin repressor-like, C-terminal domain"/>
    <property type="match status" value="1"/>
</dbReference>
<organism evidence="4 5">
    <name type="scientific">Methylobacterium isbiliense</name>
    <dbReference type="NCBI Taxonomy" id="315478"/>
    <lineage>
        <taxon>Bacteria</taxon>
        <taxon>Pseudomonadati</taxon>
        <taxon>Pseudomonadota</taxon>
        <taxon>Alphaproteobacteria</taxon>
        <taxon>Hyphomicrobiales</taxon>
        <taxon>Methylobacteriaceae</taxon>
        <taxon>Methylobacterium</taxon>
    </lineage>
</organism>
<name>A0ABQ4SDH5_9HYPH</name>
<feature type="DNA-binding region" description="H-T-H motif" evidence="2">
    <location>
        <begin position="36"/>
        <end position="55"/>
    </location>
</feature>